<dbReference type="RefSeq" id="WP_188890968.1">
    <property type="nucleotide sequence ID" value="NZ_BMHY01000008.1"/>
</dbReference>
<dbReference type="PANTHER" id="PTHR43252:SF6">
    <property type="entry name" value="NEGATIVE TRANSCRIPTION REGULATOR PADR"/>
    <property type="match status" value="1"/>
</dbReference>
<gene>
    <name evidence="2" type="ORF">GCM10010918_40150</name>
</gene>
<proteinExistence type="predicted"/>
<dbReference type="Gene3D" id="1.10.10.10">
    <property type="entry name" value="Winged helix-like DNA-binding domain superfamily/Winged helix DNA-binding domain"/>
    <property type="match status" value="1"/>
</dbReference>
<accession>A0A917M5S4</accession>
<evidence type="ECO:0000313" key="2">
    <source>
        <dbReference type="EMBL" id="GGG79103.1"/>
    </source>
</evidence>
<dbReference type="Proteomes" id="UP000600247">
    <property type="component" value="Unassembled WGS sequence"/>
</dbReference>
<dbReference type="InterPro" id="IPR036390">
    <property type="entry name" value="WH_DNA-bd_sf"/>
</dbReference>
<protein>
    <submittedName>
        <fullName evidence="2">PadR family transcriptional regulator</fullName>
    </submittedName>
</protein>
<dbReference type="PANTHER" id="PTHR43252">
    <property type="entry name" value="TRANSCRIPTIONAL REGULATOR YQJI"/>
    <property type="match status" value="1"/>
</dbReference>
<comment type="caution">
    <text evidence="2">The sequence shown here is derived from an EMBL/GenBank/DDBJ whole genome shotgun (WGS) entry which is preliminary data.</text>
</comment>
<dbReference type="InterPro" id="IPR036388">
    <property type="entry name" value="WH-like_DNA-bd_sf"/>
</dbReference>
<feature type="domain" description="Transcription regulator PadR N-terminal" evidence="1">
    <location>
        <begin position="7"/>
        <end position="76"/>
    </location>
</feature>
<dbReference type="SUPFAM" id="SSF46785">
    <property type="entry name" value="Winged helix' DNA-binding domain"/>
    <property type="match status" value="1"/>
</dbReference>
<dbReference type="Pfam" id="PF03551">
    <property type="entry name" value="PadR"/>
    <property type="match status" value="1"/>
</dbReference>
<dbReference type="AlphaFoldDB" id="A0A917M5S4"/>
<evidence type="ECO:0000313" key="3">
    <source>
        <dbReference type="Proteomes" id="UP000600247"/>
    </source>
</evidence>
<organism evidence="2 3">
    <name type="scientific">Paenibacillus radicis</name>
    <name type="common">ex Gao et al. 2016</name>
    <dbReference type="NCBI Taxonomy" id="1737354"/>
    <lineage>
        <taxon>Bacteria</taxon>
        <taxon>Bacillati</taxon>
        <taxon>Bacillota</taxon>
        <taxon>Bacilli</taxon>
        <taxon>Bacillales</taxon>
        <taxon>Paenibacillaceae</taxon>
        <taxon>Paenibacillus</taxon>
    </lineage>
</organism>
<sequence>MVETVSLGILMQGKMSGYDIKKIAEQSVSLFIKMSYGSLYPALKRLVSAGHLIEEETNDSKNKKLYAITEQGRSYFMNWLREPLQANKREHLLKLFFYDYLDESTRLQNLRAFQHTLRSGIAQMEAVQGIVSKELEQIPNKDDYYYRVSVMHYGLQFFRMEHDFFSKMIEKGEWQ</sequence>
<name>A0A917M5S4_9BACL</name>
<reference evidence="2 3" key="1">
    <citation type="journal article" date="2014" name="Int. J. Syst. Evol. Microbiol.">
        <title>Complete genome sequence of Corynebacterium casei LMG S-19264T (=DSM 44701T), isolated from a smear-ripened cheese.</title>
        <authorList>
            <consortium name="US DOE Joint Genome Institute (JGI-PGF)"/>
            <person name="Walter F."/>
            <person name="Albersmeier A."/>
            <person name="Kalinowski J."/>
            <person name="Ruckert C."/>
        </authorList>
    </citation>
    <scope>NUCLEOTIDE SEQUENCE [LARGE SCALE GENOMIC DNA]</scope>
    <source>
        <strain evidence="2 3">CGMCC 1.15286</strain>
    </source>
</reference>
<dbReference type="InterPro" id="IPR005149">
    <property type="entry name" value="Tscrpt_reg_PadR_N"/>
</dbReference>
<keyword evidence="3" id="KW-1185">Reference proteome</keyword>
<dbReference type="EMBL" id="BMHY01000008">
    <property type="protein sequence ID" value="GGG79103.1"/>
    <property type="molecule type" value="Genomic_DNA"/>
</dbReference>
<evidence type="ECO:0000259" key="1">
    <source>
        <dbReference type="Pfam" id="PF03551"/>
    </source>
</evidence>